<dbReference type="GeneID" id="10773282"/>
<evidence type="ECO:0000313" key="2">
    <source>
        <dbReference type="EMBL" id="AEH07095.1"/>
    </source>
</evidence>
<keyword evidence="3" id="KW-1185">Reference proteome</keyword>
<feature type="transmembrane region" description="Helical" evidence="1">
    <location>
        <begin position="12"/>
        <end position="36"/>
    </location>
</feature>
<evidence type="ECO:0000256" key="1">
    <source>
        <dbReference type="SAM" id="Phobius"/>
    </source>
</evidence>
<sequence>MVQHPKILFDKFYTASLEGLKLIAYAMIMLVINGVVNPNANIKLIEGLLLLFSILFFFGFMVSSFILYDLYLQIKD</sequence>
<accession>F8ANV4</accession>
<dbReference type="HOGENOM" id="CLU_2645946_0_0_2"/>
<dbReference type="Proteomes" id="UP000009296">
    <property type="component" value="Chromosome"/>
</dbReference>
<proteinExistence type="predicted"/>
<feature type="transmembrane region" description="Helical" evidence="1">
    <location>
        <begin position="48"/>
        <end position="71"/>
    </location>
</feature>
<protein>
    <submittedName>
        <fullName evidence="2">Uncharacterized protein</fullName>
    </submittedName>
</protein>
<reference evidence="2" key="1">
    <citation type="submission" date="2011-05" db="EMBL/GenBank/DDBJ databases">
        <title>Complete sequence of chromosome of Methanothermococcus okinawensis IH1.</title>
        <authorList>
            <consortium name="US DOE Joint Genome Institute"/>
            <person name="Lucas S."/>
            <person name="Han J."/>
            <person name="Lapidus A."/>
            <person name="Cheng J.-F."/>
            <person name="Goodwin L."/>
            <person name="Pitluck S."/>
            <person name="Peters L."/>
            <person name="Mikhailova N."/>
            <person name="Held B."/>
            <person name="Han C."/>
            <person name="Tapia R."/>
            <person name="Land M."/>
            <person name="Hauser L."/>
            <person name="Kyrpides N."/>
            <person name="Ivanova N."/>
            <person name="Pagani I."/>
            <person name="Sieprawska-Lupa M."/>
            <person name="Takai K."/>
            <person name="Miyazaki J."/>
            <person name="Whitman W."/>
            <person name="Woyke T."/>
        </authorList>
    </citation>
    <scope>NUCLEOTIDE SEQUENCE</scope>
    <source>
        <strain evidence="2">IH1</strain>
    </source>
</reference>
<keyword evidence="1" id="KW-0812">Transmembrane</keyword>
<keyword evidence="1" id="KW-1133">Transmembrane helix</keyword>
<dbReference type="RefSeq" id="WP_013867279.1">
    <property type="nucleotide sequence ID" value="NC_015636.1"/>
</dbReference>
<name>F8ANV4_METOI</name>
<organism evidence="2 3">
    <name type="scientific">Methanothermococcus okinawensis (strain DSM 14208 / JCM 11175 / IH1)</name>
    <dbReference type="NCBI Taxonomy" id="647113"/>
    <lineage>
        <taxon>Archaea</taxon>
        <taxon>Methanobacteriati</taxon>
        <taxon>Methanobacteriota</taxon>
        <taxon>Methanomada group</taxon>
        <taxon>Methanococci</taxon>
        <taxon>Methanococcales</taxon>
        <taxon>Methanococcaceae</taxon>
        <taxon>Methanothermococcus</taxon>
    </lineage>
</organism>
<keyword evidence="1" id="KW-0472">Membrane</keyword>
<evidence type="ECO:0000313" key="3">
    <source>
        <dbReference type="Proteomes" id="UP000009296"/>
    </source>
</evidence>
<gene>
    <name evidence="2" type="ordered locus">Metok_1126</name>
</gene>
<dbReference type="EMBL" id="CP002792">
    <property type="protein sequence ID" value="AEH07095.1"/>
    <property type="molecule type" value="Genomic_DNA"/>
</dbReference>
<dbReference type="KEGG" id="mok:Metok_1126"/>
<dbReference type="AlphaFoldDB" id="F8ANV4"/>